<feature type="domain" description="Polysaccharide pyruvyl transferase" evidence="1">
    <location>
        <begin position="46"/>
        <end position="182"/>
    </location>
</feature>
<evidence type="ECO:0000313" key="2">
    <source>
        <dbReference type="EMBL" id="MCP2729727.1"/>
    </source>
</evidence>
<dbReference type="AlphaFoldDB" id="A0AAE3GW90"/>
<dbReference type="EMBL" id="JAMZMM010000137">
    <property type="protein sequence ID" value="MCP2729727.1"/>
    <property type="molecule type" value="Genomic_DNA"/>
</dbReference>
<gene>
    <name evidence="2" type="ORF">NJ959_14840</name>
</gene>
<evidence type="ECO:0000313" key="3">
    <source>
        <dbReference type="Proteomes" id="UP001204953"/>
    </source>
</evidence>
<dbReference type="InterPro" id="IPR007345">
    <property type="entry name" value="Polysacch_pyruvyl_Trfase"/>
</dbReference>
<dbReference type="Proteomes" id="UP001204953">
    <property type="component" value="Unassembled WGS sequence"/>
</dbReference>
<reference evidence="2" key="1">
    <citation type="submission" date="2022-06" db="EMBL/GenBank/DDBJ databases">
        <title>New cyanobacteria of genus Symplocastrum in benthos of Lake Baikal.</title>
        <authorList>
            <person name="Sorokovikova E."/>
            <person name="Tikhonova I."/>
            <person name="Krasnopeev A."/>
            <person name="Evseev P."/>
            <person name="Gladkikh A."/>
            <person name="Belykh O."/>
        </authorList>
    </citation>
    <scope>NUCLEOTIDE SEQUENCE</scope>
    <source>
        <strain evidence="2">BBK-W-15</strain>
    </source>
</reference>
<dbReference type="GO" id="GO:0016740">
    <property type="term" value="F:transferase activity"/>
    <property type="evidence" value="ECO:0007669"/>
    <property type="project" value="UniProtKB-KW"/>
</dbReference>
<name>A0AAE3GW90_9CYAN</name>
<sequence>MYFHRIPNFGDLLNPWLFPQIFPNIFDGDPSKLFFGIGTILYPGHPKKHDKHVFGSGYGSNKVSVTAFKENWIFHFVRGPKTAKTLGLDPSLAIADPAILVHSFHKPVEKKFKISFMPHWSHEARYDFQPICQDLGIRYISPSITDVEKVMDDISASEIVIAEAMHGAIVADALRIPWIPLSLEGVNTFKWSDWCESMELKYEPAILSSALSNQKILVKILKRMNHFKALKDLYVRTALTKIINNLQPILSNDSVFDERLTRIWDKVEFFHKNLKVMV</sequence>
<organism evidence="2 3">
    <name type="scientific">Limnofasciculus baicalensis BBK-W-15</name>
    <dbReference type="NCBI Taxonomy" id="2699891"/>
    <lineage>
        <taxon>Bacteria</taxon>
        <taxon>Bacillati</taxon>
        <taxon>Cyanobacteriota</taxon>
        <taxon>Cyanophyceae</taxon>
        <taxon>Coleofasciculales</taxon>
        <taxon>Coleofasciculaceae</taxon>
        <taxon>Limnofasciculus</taxon>
        <taxon>Limnofasciculus baicalensis</taxon>
    </lineage>
</organism>
<proteinExistence type="predicted"/>
<keyword evidence="3" id="KW-1185">Reference proteome</keyword>
<accession>A0AAE3GW90</accession>
<comment type="caution">
    <text evidence="2">The sequence shown here is derived from an EMBL/GenBank/DDBJ whole genome shotgun (WGS) entry which is preliminary data.</text>
</comment>
<evidence type="ECO:0000259" key="1">
    <source>
        <dbReference type="Pfam" id="PF04230"/>
    </source>
</evidence>
<protein>
    <submittedName>
        <fullName evidence="2">Polysaccharide pyruvyl transferase family protein</fullName>
    </submittedName>
</protein>
<keyword evidence="2" id="KW-0808">Transferase</keyword>
<dbReference type="Pfam" id="PF04230">
    <property type="entry name" value="PS_pyruv_trans"/>
    <property type="match status" value="1"/>
</dbReference>